<reference evidence="3 4" key="1">
    <citation type="submission" date="2013-05" db="EMBL/GenBank/DDBJ databases">
        <authorList>
            <person name="Richards V.P."/>
            <person name="Durkin S.A.S."/>
            <person name="Kim M."/>
            <person name="Pavinski Bitar P.D."/>
            <person name="Stanhope M.J."/>
            <person name="Town C.D."/>
            <person name="Venter J.C."/>
        </authorList>
    </citation>
    <scope>NUCLEOTIDE SEQUENCE [LARGE SCALE GENOMIC DNA]</scope>
    <source>
        <strain evidence="3 4">LMG 14747</strain>
    </source>
</reference>
<dbReference type="AlphaFoldDB" id="V6Z375"/>
<gene>
    <name evidence="3" type="ORF">SAG0136_08160</name>
</gene>
<feature type="coiled-coil region" evidence="1">
    <location>
        <begin position="40"/>
        <end position="74"/>
    </location>
</feature>
<dbReference type="EMBL" id="ANQC01000116">
    <property type="protein sequence ID" value="ESV55178.1"/>
    <property type="molecule type" value="Genomic_DNA"/>
</dbReference>
<protein>
    <submittedName>
        <fullName evidence="3">Membrane protein</fullName>
    </submittedName>
</protein>
<keyword evidence="1" id="KW-0175">Coiled coil</keyword>
<name>V6Z375_STRAG</name>
<dbReference type="eggNOG" id="ENOG50339FR">
    <property type="taxonomic scope" value="Bacteria"/>
</dbReference>
<dbReference type="Proteomes" id="UP000018482">
    <property type="component" value="Unassembled WGS sequence"/>
</dbReference>
<keyword evidence="2" id="KW-0472">Membrane</keyword>
<evidence type="ECO:0000313" key="4">
    <source>
        <dbReference type="Proteomes" id="UP000018482"/>
    </source>
</evidence>
<organism evidence="3 4">
    <name type="scientific">Streptococcus agalactiae LMG 14747</name>
    <dbReference type="NCBI Taxonomy" id="1154860"/>
    <lineage>
        <taxon>Bacteria</taxon>
        <taxon>Bacillati</taxon>
        <taxon>Bacillota</taxon>
        <taxon>Bacilli</taxon>
        <taxon>Lactobacillales</taxon>
        <taxon>Streptococcaceae</taxon>
        <taxon>Streptococcus</taxon>
    </lineage>
</organism>
<keyword evidence="2" id="KW-0812">Transmembrane</keyword>
<proteinExistence type="predicted"/>
<evidence type="ECO:0000256" key="2">
    <source>
        <dbReference type="SAM" id="Phobius"/>
    </source>
</evidence>
<keyword evidence="2" id="KW-1133">Transmembrane helix</keyword>
<evidence type="ECO:0000313" key="3">
    <source>
        <dbReference type="EMBL" id="ESV55178.1"/>
    </source>
</evidence>
<feature type="transmembrane region" description="Helical" evidence="2">
    <location>
        <begin position="6"/>
        <end position="26"/>
    </location>
</feature>
<comment type="caution">
    <text evidence="3">The sequence shown here is derived from an EMBL/GenBank/DDBJ whole genome shotgun (WGS) entry which is preliminary data.</text>
</comment>
<evidence type="ECO:0000256" key="1">
    <source>
        <dbReference type="SAM" id="Coils"/>
    </source>
</evidence>
<accession>V6Z375</accession>
<sequence>MTVDILQAASVAGALLTLAGLVKLVVQPFQNAMRKNDDTMKRLQETITTLTFELQDSQKDRRNIHQQLDKHEERIGRNEDAIIVNNERIATLFKERRD</sequence>